<evidence type="ECO:0000313" key="1">
    <source>
        <dbReference type="EMBL" id="CNG95223.1"/>
    </source>
</evidence>
<dbReference type="Proteomes" id="UP000041882">
    <property type="component" value="Unassembled WGS sequence"/>
</dbReference>
<dbReference type="AlphaFoldDB" id="A0A0T9NAX5"/>
<evidence type="ECO:0000313" key="2">
    <source>
        <dbReference type="Proteomes" id="UP000041882"/>
    </source>
</evidence>
<reference evidence="2" key="1">
    <citation type="submission" date="2015-03" db="EMBL/GenBank/DDBJ databases">
        <authorList>
            <consortium name="Pathogen Informatics"/>
            <person name="Murphy D."/>
        </authorList>
    </citation>
    <scope>NUCLEOTIDE SEQUENCE [LARGE SCALE GENOMIC DNA]</scope>
    <source>
        <strain evidence="2">IP6945</strain>
    </source>
</reference>
<dbReference type="EMBL" id="CQAW01000001">
    <property type="protein sequence ID" value="CNG95223.1"/>
    <property type="molecule type" value="Genomic_DNA"/>
</dbReference>
<organism evidence="1 2">
    <name type="scientific">Yersinia thracica</name>
    <dbReference type="NCBI Taxonomy" id="2890319"/>
    <lineage>
        <taxon>Bacteria</taxon>
        <taxon>Pseudomonadati</taxon>
        <taxon>Pseudomonadota</taxon>
        <taxon>Gammaproteobacteria</taxon>
        <taxon>Enterobacterales</taxon>
        <taxon>Yersiniaceae</taxon>
        <taxon>Yersinia</taxon>
    </lineage>
</organism>
<protein>
    <submittedName>
        <fullName evidence="1">Uncharacterized protein</fullName>
    </submittedName>
</protein>
<proteinExistence type="predicted"/>
<keyword evidence="2" id="KW-1185">Reference proteome</keyword>
<name>A0A0T9NAX5_9GAMM</name>
<gene>
    <name evidence="1" type="ORF">ERS008472_00043</name>
</gene>
<accession>A0A0T9NAX5</accession>
<sequence length="41" mass="4715">MKIVFDIDAIKNLGITNMVRQVAKWGYNDIEQSPHPQLSPF</sequence>